<dbReference type="Pfam" id="PF14338">
    <property type="entry name" value="Mrr_N"/>
    <property type="match status" value="1"/>
</dbReference>
<evidence type="ECO:0000259" key="1">
    <source>
        <dbReference type="SMART" id="SM00382"/>
    </source>
</evidence>
<sequence>MWPVLRAMKLVDDAASPREIEKAVLARENYSPEAVSEAHSGGTSKLFYELKWAITELKNRGLVERIAHSRWRVTEHGRQATQQEHLVFGTGHGAGPDAASTDEAAVWKANSDSADFARVDGFLTLARPDAPIIEGVSRSILEDCLVGDGAVLTSDSIWTTGNLAELHTAYVDGANTPGASFNDVVATLLIDVSDAARQLFAEVFLLNVLPVSNFKQATKISYIEGVLAPLDTPVAIPPKIIEALAYAMFNGGPAFSLRRWAQISFLIEFAEYFKQQDLQTRQKAAIKPLEMRRIVQDAPGHPEPAQRYALLYLFHPQFFLPMVNPNQRRLLRDSLSGKYLAGGPTDDVDVDLRRIDNSVIHEVGGPVDYYSEPWRSRWLEVKIEDDKVDVEDSGLAGHSERVAIFYGVADIISDGSFHDPARLQQALNRWKAKKNLILQGAPGTGKTWLAKRLAYALIEFQSHGEIRSVQFHPNTSYEDFVRGWRPTIDGEGSGKLKLTDGPLIQHAERARQEPDIPHVLIIEEINRGNPAQAFGEMLTLIEATKRHERDALTLSYPRSRTEQYWLPDNLYILGTMNIADRSLALVDFALRRRFAFETLAPAFTSAWETYLKTKLPQDQDLIAEVRQKINALNDTIATDPSLGPDFVIGHSFFTPFETQSSGRDWFDGVIDSEIAPLLREYWFDNREHADQTVAELKA</sequence>
<dbReference type="Pfam" id="PF07728">
    <property type="entry name" value="AAA_5"/>
    <property type="match status" value="1"/>
</dbReference>
<dbReference type="GO" id="GO:0016887">
    <property type="term" value="F:ATP hydrolysis activity"/>
    <property type="evidence" value="ECO:0007669"/>
    <property type="project" value="InterPro"/>
</dbReference>
<dbReference type="GO" id="GO:0005524">
    <property type="term" value="F:ATP binding"/>
    <property type="evidence" value="ECO:0007669"/>
    <property type="project" value="InterPro"/>
</dbReference>
<evidence type="ECO:0000313" key="2">
    <source>
        <dbReference type="EMBL" id="BBY28124.1"/>
    </source>
</evidence>
<gene>
    <name evidence="2" type="ORF">MSEDJ_22200</name>
</gene>
<dbReference type="Proteomes" id="UP000467193">
    <property type="component" value="Chromosome"/>
</dbReference>
<dbReference type="InterPro" id="IPR025745">
    <property type="entry name" value="Mrr-like_N_dom"/>
</dbReference>
<reference evidence="2 3" key="1">
    <citation type="journal article" date="2019" name="Emerg. Microbes Infect.">
        <title>Comprehensive subspecies identification of 175 nontuberculous mycobacteria species based on 7547 genomic profiles.</title>
        <authorList>
            <person name="Matsumoto Y."/>
            <person name="Kinjo T."/>
            <person name="Motooka D."/>
            <person name="Nabeya D."/>
            <person name="Jung N."/>
            <person name="Uechi K."/>
            <person name="Horii T."/>
            <person name="Iida T."/>
            <person name="Fujita J."/>
            <person name="Nakamura S."/>
        </authorList>
    </citation>
    <scope>NUCLEOTIDE SEQUENCE [LARGE SCALE GENOMIC DNA]</scope>
    <source>
        <strain evidence="2 3">JCM 17899</strain>
    </source>
</reference>
<dbReference type="InterPro" id="IPR052934">
    <property type="entry name" value="Methyl-DNA_Rec/Restrict_Enz"/>
</dbReference>
<dbReference type="RefSeq" id="WP_264002284.1">
    <property type="nucleotide sequence ID" value="NZ_AP022588.1"/>
</dbReference>
<dbReference type="InterPro" id="IPR003593">
    <property type="entry name" value="AAA+_ATPase"/>
</dbReference>
<feature type="domain" description="AAA+ ATPase" evidence="1">
    <location>
        <begin position="432"/>
        <end position="604"/>
    </location>
</feature>
<dbReference type="REBASE" id="374395">
    <property type="entry name" value="Mse17899McrBCP"/>
</dbReference>
<dbReference type="PANTHER" id="PTHR37291">
    <property type="entry name" value="5-METHYLCYTOSINE-SPECIFIC RESTRICTION ENZYME B"/>
    <property type="match status" value="1"/>
</dbReference>
<name>A0A7I7QP80_9MYCO</name>
<dbReference type="InterPro" id="IPR011704">
    <property type="entry name" value="ATPase_dyneun-rel_AAA"/>
</dbReference>
<organism evidence="2 3">
    <name type="scientific">Mycolicibacterium sediminis</name>
    <dbReference type="NCBI Taxonomy" id="1286180"/>
    <lineage>
        <taxon>Bacteria</taxon>
        <taxon>Bacillati</taxon>
        <taxon>Actinomycetota</taxon>
        <taxon>Actinomycetes</taxon>
        <taxon>Mycobacteriales</taxon>
        <taxon>Mycobacteriaceae</taxon>
        <taxon>Mycolicibacterium</taxon>
    </lineage>
</organism>
<dbReference type="CDD" id="cd00009">
    <property type="entry name" value="AAA"/>
    <property type="match status" value="1"/>
</dbReference>
<dbReference type="AlphaFoldDB" id="A0A7I7QP80"/>
<dbReference type="InterPro" id="IPR027417">
    <property type="entry name" value="P-loop_NTPase"/>
</dbReference>
<dbReference type="KEGG" id="msei:MSEDJ_22200"/>
<protein>
    <recommendedName>
        <fullName evidence="1">AAA+ ATPase domain-containing protein</fullName>
    </recommendedName>
</protein>
<dbReference type="SUPFAM" id="SSF52540">
    <property type="entry name" value="P-loop containing nucleoside triphosphate hydrolases"/>
    <property type="match status" value="1"/>
</dbReference>
<keyword evidence="3" id="KW-1185">Reference proteome</keyword>
<dbReference type="PANTHER" id="PTHR37291:SF1">
    <property type="entry name" value="TYPE IV METHYL-DIRECTED RESTRICTION ENZYME ECOKMCRB SUBUNIT"/>
    <property type="match status" value="1"/>
</dbReference>
<proteinExistence type="predicted"/>
<dbReference type="EMBL" id="AP022588">
    <property type="protein sequence ID" value="BBY28124.1"/>
    <property type="molecule type" value="Genomic_DNA"/>
</dbReference>
<evidence type="ECO:0000313" key="3">
    <source>
        <dbReference type="Proteomes" id="UP000467193"/>
    </source>
</evidence>
<dbReference type="SMART" id="SM00382">
    <property type="entry name" value="AAA"/>
    <property type="match status" value="1"/>
</dbReference>
<dbReference type="Gene3D" id="3.40.50.300">
    <property type="entry name" value="P-loop containing nucleotide triphosphate hydrolases"/>
    <property type="match status" value="1"/>
</dbReference>
<accession>A0A7I7QP80</accession>